<dbReference type="AlphaFoldDB" id="A0A0M9FVE0"/>
<dbReference type="InterPro" id="IPR002110">
    <property type="entry name" value="Ankyrin_rpt"/>
</dbReference>
<dbReference type="GO" id="GO:0005634">
    <property type="term" value="C:nucleus"/>
    <property type="evidence" value="ECO:0007669"/>
    <property type="project" value="TreeGrafter"/>
</dbReference>
<dbReference type="GO" id="GO:0010468">
    <property type="term" value="P:regulation of gene expression"/>
    <property type="evidence" value="ECO:0007669"/>
    <property type="project" value="TreeGrafter"/>
</dbReference>
<accession>A0A0M9FVE0</accession>
<keyword evidence="2 3" id="KW-0040">ANK repeat</keyword>
<reference evidence="4 5" key="1">
    <citation type="submission" date="2015-07" db="EMBL/GenBank/DDBJ databases">
        <title>High-quality genome of monoxenous trypanosomatid Leptomonas pyrrhocoris.</title>
        <authorList>
            <person name="Flegontov P."/>
            <person name="Butenko A."/>
            <person name="Firsov S."/>
            <person name="Vlcek C."/>
            <person name="Logacheva M.D."/>
            <person name="Field M."/>
            <person name="Filatov D."/>
            <person name="Flegontova O."/>
            <person name="Gerasimov E."/>
            <person name="Jackson A.P."/>
            <person name="Kelly S."/>
            <person name="Opperdoes F."/>
            <person name="O'Reilly A."/>
            <person name="Votypka J."/>
            <person name="Yurchenko V."/>
            <person name="Lukes J."/>
        </authorList>
    </citation>
    <scope>NUCLEOTIDE SEQUENCE [LARGE SCALE GENOMIC DNA]</scope>
    <source>
        <strain evidence="4">H10</strain>
    </source>
</reference>
<keyword evidence="1" id="KW-0677">Repeat</keyword>
<gene>
    <name evidence="4" type="ORF">ABB37_07652</name>
</gene>
<dbReference type="EMBL" id="LGTL01000019">
    <property type="protein sequence ID" value="KPA76855.1"/>
    <property type="molecule type" value="Genomic_DNA"/>
</dbReference>
<dbReference type="Pfam" id="PF12796">
    <property type="entry name" value="Ank_2"/>
    <property type="match status" value="1"/>
</dbReference>
<dbReference type="PANTHER" id="PTHR24124:SF15">
    <property type="entry name" value="LP07441P"/>
    <property type="match status" value="1"/>
</dbReference>
<evidence type="ECO:0000256" key="1">
    <source>
        <dbReference type="ARBA" id="ARBA00022737"/>
    </source>
</evidence>
<name>A0A0M9FVE0_LEPPY</name>
<dbReference type="Proteomes" id="UP000037923">
    <property type="component" value="Unassembled WGS sequence"/>
</dbReference>
<dbReference type="PROSITE" id="PS50297">
    <property type="entry name" value="ANK_REP_REGION"/>
    <property type="match status" value="1"/>
</dbReference>
<dbReference type="RefSeq" id="XP_015655294.1">
    <property type="nucleotide sequence ID" value="XM_015806372.1"/>
</dbReference>
<evidence type="ECO:0000313" key="5">
    <source>
        <dbReference type="Proteomes" id="UP000037923"/>
    </source>
</evidence>
<feature type="repeat" description="ANK" evidence="3">
    <location>
        <begin position="118"/>
        <end position="145"/>
    </location>
</feature>
<dbReference type="SUPFAM" id="SSF48403">
    <property type="entry name" value="Ankyrin repeat"/>
    <property type="match status" value="1"/>
</dbReference>
<dbReference type="InterPro" id="IPR036770">
    <property type="entry name" value="Ankyrin_rpt-contain_sf"/>
</dbReference>
<evidence type="ECO:0000313" key="4">
    <source>
        <dbReference type="EMBL" id="KPA76855.1"/>
    </source>
</evidence>
<proteinExistence type="predicted"/>
<comment type="caution">
    <text evidence="4">The sequence shown here is derived from an EMBL/GenBank/DDBJ whole genome shotgun (WGS) entry which is preliminary data.</text>
</comment>
<evidence type="ECO:0000256" key="3">
    <source>
        <dbReference type="PROSITE-ProRule" id="PRU00023"/>
    </source>
</evidence>
<keyword evidence="5" id="KW-1185">Reference proteome</keyword>
<dbReference type="GeneID" id="26907937"/>
<dbReference type="PROSITE" id="PS50088">
    <property type="entry name" value="ANK_REPEAT"/>
    <property type="match status" value="1"/>
</dbReference>
<dbReference type="Gene3D" id="1.25.40.20">
    <property type="entry name" value="Ankyrin repeat-containing domain"/>
    <property type="match status" value="1"/>
</dbReference>
<organism evidence="4 5">
    <name type="scientific">Leptomonas pyrrhocoris</name>
    <name type="common">Firebug parasite</name>
    <dbReference type="NCBI Taxonomy" id="157538"/>
    <lineage>
        <taxon>Eukaryota</taxon>
        <taxon>Discoba</taxon>
        <taxon>Euglenozoa</taxon>
        <taxon>Kinetoplastea</taxon>
        <taxon>Metakinetoplastina</taxon>
        <taxon>Trypanosomatida</taxon>
        <taxon>Trypanosomatidae</taxon>
        <taxon>Leishmaniinae</taxon>
        <taxon>Leptomonas</taxon>
    </lineage>
</organism>
<dbReference type="PANTHER" id="PTHR24124">
    <property type="entry name" value="ANKYRIN REPEAT FAMILY A"/>
    <property type="match status" value="1"/>
</dbReference>
<protein>
    <submittedName>
        <fullName evidence="4">Uncharacterized protein</fullName>
    </submittedName>
</protein>
<evidence type="ECO:0000256" key="2">
    <source>
        <dbReference type="ARBA" id="ARBA00023043"/>
    </source>
</evidence>
<dbReference type="VEuPathDB" id="TriTrypDB:LpyrH10_19_2030"/>
<dbReference type="SMART" id="SM00248">
    <property type="entry name" value="ANK"/>
    <property type="match status" value="2"/>
</dbReference>
<dbReference type="OMA" id="ELIRYKM"/>
<sequence>MTVSSPPAFELPQRGLFDVVAASDTATLLTLVRGDNPFDVSPGMELIRQKKRSALQPYAENALVMASADVKIDVAQIPRTRDCRGNGAAHVAAAYGLSSMLGVLVKECGCSVDECNEMGFTPLHAAALHGHVDCVRLLCDLGASLLCPTRIVALAGAGEEAFFGGRTALFLAHYAQQTAVLAFLTPFYAEFIKSFSDGKSAAEVWGNAATLQNTQMLSLLLDAVECVDGLTGLPLLAVEFDVEAGLREALPAVLAASLPEDQRITPEQHFVLRRLVRLGYINAATPFSASASVLDRILSTAQVGAWRVLVEEGVVVPQTCEVEAVRSCGYNGNGEEELRLLISEARAHARYRKAKRNYERKGDNNARRKALLSTREAWKALQSQMRADGVSPAEVRQQL</sequence>
<dbReference type="OrthoDB" id="341259at2759"/>